<protein>
    <recommendedName>
        <fullName evidence="3">CYTH domain-containing protein</fullName>
    </recommendedName>
</protein>
<evidence type="ECO:0008006" key="3">
    <source>
        <dbReference type="Google" id="ProtNLM"/>
    </source>
</evidence>
<accession>A0ABN8CUB0</accession>
<evidence type="ECO:0000313" key="2">
    <source>
        <dbReference type="Proteomes" id="UP001158986"/>
    </source>
</evidence>
<comment type="caution">
    <text evidence="1">The sequence shown here is derived from an EMBL/GenBank/DDBJ whole genome shotgun (WGS) entry which is preliminary data.</text>
</comment>
<reference evidence="1 2" key="1">
    <citation type="submission" date="2021-11" db="EMBL/GenBank/DDBJ databases">
        <authorList>
            <person name="Islam A."/>
            <person name="Islam S."/>
            <person name="Flora M.S."/>
            <person name="Rahman M."/>
            <person name="Ziaur R.M."/>
            <person name="Epstein J.H."/>
            <person name="Hassan M."/>
            <person name="Klassen M."/>
            <person name="Woodard K."/>
            <person name="Webb A."/>
            <person name="Webby R.J."/>
            <person name="El Zowalaty M.E."/>
        </authorList>
    </citation>
    <scope>NUCLEOTIDE SEQUENCE [LARGE SCALE GENOMIC DNA]</scope>
    <source>
        <strain evidence="1">Pbs1</strain>
    </source>
</reference>
<sequence>MERDAETRQVLSVHVDFKGNRFDLKYHLFRGQWELRNANRKRSVLGRSDFILNNDVSFRLRAVTREKISKKEAADIIRYLNISIPDNGDFYRTDVTLRNTATTGIQIDSFEAKSKVHVEANGLCFCISYLDLRQDGFRLECRLLKLETAKLDDEDNEAQVLLKKVLQMLEYKP</sequence>
<name>A0ABN8CUB0_9STRA</name>
<organism evidence="1 2">
    <name type="scientific">Peronospora belbahrii</name>
    <dbReference type="NCBI Taxonomy" id="622444"/>
    <lineage>
        <taxon>Eukaryota</taxon>
        <taxon>Sar</taxon>
        <taxon>Stramenopiles</taxon>
        <taxon>Oomycota</taxon>
        <taxon>Peronosporomycetes</taxon>
        <taxon>Peronosporales</taxon>
        <taxon>Peronosporaceae</taxon>
        <taxon>Peronospora</taxon>
    </lineage>
</organism>
<evidence type="ECO:0000313" key="1">
    <source>
        <dbReference type="EMBL" id="CAH0516722.1"/>
    </source>
</evidence>
<gene>
    <name evidence="1" type="ORF">PBS001_LOCUS3367</name>
</gene>
<dbReference type="EMBL" id="CAKLCB010000205">
    <property type="protein sequence ID" value="CAH0516722.1"/>
    <property type="molecule type" value="Genomic_DNA"/>
</dbReference>
<proteinExistence type="predicted"/>
<keyword evidence="2" id="KW-1185">Reference proteome</keyword>
<dbReference type="Proteomes" id="UP001158986">
    <property type="component" value="Unassembled WGS sequence"/>
</dbReference>